<evidence type="ECO:0000256" key="7">
    <source>
        <dbReference type="RuleBase" id="RU366025"/>
    </source>
</evidence>
<keyword evidence="6 7" id="KW-0788">Thiol protease</keyword>
<feature type="region of interest" description="Disordered" evidence="8">
    <location>
        <begin position="525"/>
        <end position="659"/>
    </location>
</feature>
<evidence type="ECO:0000313" key="11">
    <source>
        <dbReference type="Proteomes" id="UP000053257"/>
    </source>
</evidence>
<dbReference type="CDD" id="cd02661">
    <property type="entry name" value="Peptidase_C19E"/>
    <property type="match status" value="1"/>
</dbReference>
<evidence type="ECO:0000259" key="9">
    <source>
        <dbReference type="PROSITE" id="PS50235"/>
    </source>
</evidence>
<dbReference type="PANTHER" id="PTHR24006">
    <property type="entry name" value="UBIQUITIN CARBOXYL-TERMINAL HYDROLASE"/>
    <property type="match status" value="1"/>
</dbReference>
<dbReference type="GO" id="GO:0005634">
    <property type="term" value="C:nucleus"/>
    <property type="evidence" value="ECO:0007669"/>
    <property type="project" value="TreeGrafter"/>
</dbReference>
<sequence>MLAAPLHSTPAFNDHTDIGTQYRPTKDIQAFNALLPPAIEFVKGSSTGAIAPGDGKYEPINAVSNVEDANVSEPKQPSQASSLTPGKAQAPKQAQASANTFKSLYSAAIDMNWPPGATRGCGFANTGNTCFLNSALQCLLHTPPLLRVLLRHGRGDPCNMSRNAFCMSCSMRDLAGDSFKAKHSMVPYHITRNLNHIAKTMRKGRQEDSHEFLRYAVDALQKSCLAGQPPKVDPKLAETTWVHKIFGGRLRSRVTCLSCGYNSDTFDSILDLSIDIYGVTNLRDALRKFVAVDHLRGADKYKCDKCEKAVAADKQFTIHDAPVVLTVHLKRFSPMGRKIGHPIRYEERLSLQPVMSENQHGPTYSLFGVVSHAGGGPNSGHYYAHVKDANGQWFEMNDDSVTRCPGAPLGMKNAYMLFYVRDKGQALEAAVGAPRRTSVLPQKTGLVAGMKKRKIVESDDEGEERGAPAPKQKRFIGPLLPSAPIASTSSTPDPQAESLKRKIAFVQNPSPPAVKPSPALLSLSQYADEDDEDDDIGERMEVPAPPQPPPVAAGASTDGVESVFTPDAPASAPPPAPAAVKPITTESFYATPAGGQQPKPHDAENQGGSPSAQWARTPLKHSPHKRKFNPFNNPFSRLKGANNLGTPPKPKPRSGSRRR</sequence>
<reference evidence="10 11" key="1">
    <citation type="journal article" date="2014" name="PLoS Genet.">
        <title>Analysis of the Phlebiopsis gigantea genome, transcriptome and secretome provides insight into its pioneer colonization strategies of wood.</title>
        <authorList>
            <person name="Hori C."/>
            <person name="Ishida T."/>
            <person name="Igarashi K."/>
            <person name="Samejima M."/>
            <person name="Suzuki H."/>
            <person name="Master E."/>
            <person name="Ferreira P."/>
            <person name="Ruiz-Duenas F.J."/>
            <person name="Held B."/>
            <person name="Canessa P."/>
            <person name="Larrondo L.F."/>
            <person name="Schmoll M."/>
            <person name="Druzhinina I.S."/>
            <person name="Kubicek C.P."/>
            <person name="Gaskell J.A."/>
            <person name="Kersten P."/>
            <person name="St John F."/>
            <person name="Glasner J."/>
            <person name="Sabat G."/>
            <person name="Splinter BonDurant S."/>
            <person name="Syed K."/>
            <person name="Yadav J."/>
            <person name="Mgbeahuruike A.C."/>
            <person name="Kovalchuk A."/>
            <person name="Asiegbu F.O."/>
            <person name="Lackner G."/>
            <person name="Hoffmeister D."/>
            <person name="Rencoret J."/>
            <person name="Gutierrez A."/>
            <person name="Sun H."/>
            <person name="Lindquist E."/>
            <person name="Barry K."/>
            <person name="Riley R."/>
            <person name="Grigoriev I.V."/>
            <person name="Henrissat B."/>
            <person name="Kues U."/>
            <person name="Berka R.M."/>
            <person name="Martinez A.T."/>
            <person name="Covert S.F."/>
            <person name="Blanchette R.A."/>
            <person name="Cullen D."/>
        </authorList>
    </citation>
    <scope>NUCLEOTIDE SEQUENCE [LARGE SCALE GENOMIC DNA]</scope>
    <source>
        <strain evidence="10 11">11061_1 CR5-6</strain>
    </source>
</reference>
<name>A0A0C3PXC6_PHLG1</name>
<dbReference type="InterPro" id="IPR001394">
    <property type="entry name" value="Peptidase_C19_UCH"/>
</dbReference>
<feature type="compositionally biased region" description="Basic residues" evidence="8">
    <location>
        <begin position="618"/>
        <end position="628"/>
    </location>
</feature>
<dbReference type="InterPro" id="IPR038765">
    <property type="entry name" value="Papain-like_cys_pep_sf"/>
</dbReference>
<feature type="compositionally biased region" description="Basic residues" evidence="8">
    <location>
        <begin position="650"/>
        <end position="659"/>
    </location>
</feature>
<dbReference type="GO" id="GO:0005829">
    <property type="term" value="C:cytosol"/>
    <property type="evidence" value="ECO:0007669"/>
    <property type="project" value="TreeGrafter"/>
</dbReference>
<dbReference type="AlphaFoldDB" id="A0A0C3PXC6"/>
<dbReference type="PROSITE" id="PS00972">
    <property type="entry name" value="USP_1"/>
    <property type="match status" value="1"/>
</dbReference>
<evidence type="ECO:0000256" key="6">
    <source>
        <dbReference type="ARBA" id="ARBA00022807"/>
    </source>
</evidence>
<feature type="compositionally biased region" description="Acidic residues" evidence="8">
    <location>
        <begin position="527"/>
        <end position="536"/>
    </location>
</feature>
<dbReference type="Pfam" id="PF00443">
    <property type="entry name" value="UCH"/>
    <property type="match status" value="1"/>
</dbReference>
<evidence type="ECO:0000256" key="3">
    <source>
        <dbReference type="ARBA" id="ARBA00022670"/>
    </source>
</evidence>
<dbReference type="PANTHER" id="PTHR24006:SF758">
    <property type="entry name" value="UBIQUITIN CARBOXYL-TERMINAL HYDROLASE 36"/>
    <property type="match status" value="1"/>
</dbReference>
<dbReference type="OrthoDB" id="420187at2759"/>
<dbReference type="GO" id="GO:0016579">
    <property type="term" value="P:protein deubiquitination"/>
    <property type="evidence" value="ECO:0007669"/>
    <property type="project" value="InterPro"/>
</dbReference>
<organism evidence="10 11">
    <name type="scientific">Phlebiopsis gigantea (strain 11061_1 CR5-6)</name>
    <name type="common">White-rot fungus</name>
    <name type="synonym">Peniophora gigantea</name>
    <dbReference type="NCBI Taxonomy" id="745531"/>
    <lineage>
        <taxon>Eukaryota</taxon>
        <taxon>Fungi</taxon>
        <taxon>Dikarya</taxon>
        <taxon>Basidiomycota</taxon>
        <taxon>Agaricomycotina</taxon>
        <taxon>Agaricomycetes</taxon>
        <taxon>Polyporales</taxon>
        <taxon>Phanerochaetaceae</taxon>
        <taxon>Phlebiopsis</taxon>
    </lineage>
</organism>
<dbReference type="GO" id="GO:0004843">
    <property type="term" value="F:cysteine-type deubiquitinase activity"/>
    <property type="evidence" value="ECO:0007669"/>
    <property type="project" value="UniProtKB-UniRule"/>
</dbReference>
<dbReference type="Proteomes" id="UP000053257">
    <property type="component" value="Unassembled WGS sequence"/>
</dbReference>
<comment type="similarity">
    <text evidence="2 7">Belongs to the peptidase C19 family.</text>
</comment>
<proteinExistence type="inferred from homology"/>
<accession>A0A0C3PXC6</accession>
<keyword evidence="5 7" id="KW-0378">Hydrolase</keyword>
<keyword evidence="4 7" id="KW-0833">Ubl conjugation pathway</keyword>
<feature type="region of interest" description="Disordered" evidence="8">
    <location>
        <begin position="1"/>
        <end position="20"/>
    </location>
</feature>
<evidence type="ECO:0000256" key="8">
    <source>
        <dbReference type="SAM" id="MobiDB-lite"/>
    </source>
</evidence>
<feature type="region of interest" description="Disordered" evidence="8">
    <location>
        <begin position="451"/>
        <end position="498"/>
    </location>
</feature>
<evidence type="ECO:0000256" key="1">
    <source>
        <dbReference type="ARBA" id="ARBA00000707"/>
    </source>
</evidence>
<keyword evidence="11" id="KW-1185">Reference proteome</keyword>
<dbReference type="PROSITE" id="PS50235">
    <property type="entry name" value="USP_3"/>
    <property type="match status" value="1"/>
</dbReference>
<evidence type="ECO:0000256" key="5">
    <source>
        <dbReference type="ARBA" id="ARBA00022801"/>
    </source>
</evidence>
<dbReference type="HOGENOM" id="CLU_008279_10_4_1"/>
<evidence type="ECO:0000256" key="4">
    <source>
        <dbReference type="ARBA" id="ARBA00022786"/>
    </source>
</evidence>
<dbReference type="InterPro" id="IPR050164">
    <property type="entry name" value="Peptidase_C19"/>
</dbReference>
<feature type="domain" description="USP" evidence="9">
    <location>
        <begin position="121"/>
        <end position="422"/>
    </location>
</feature>
<dbReference type="EMBL" id="KN840438">
    <property type="protein sequence ID" value="KIP12753.1"/>
    <property type="molecule type" value="Genomic_DNA"/>
</dbReference>
<dbReference type="InterPro" id="IPR028889">
    <property type="entry name" value="USP"/>
</dbReference>
<dbReference type="STRING" id="745531.A0A0C3PXC6"/>
<dbReference type="SUPFAM" id="SSF54001">
    <property type="entry name" value="Cysteine proteinases"/>
    <property type="match status" value="1"/>
</dbReference>
<feature type="compositionally biased region" description="Polar residues" evidence="8">
    <location>
        <begin position="73"/>
        <end position="84"/>
    </location>
</feature>
<dbReference type="PROSITE" id="PS00973">
    <property type="entry name" value="USP_2"/>
    <property type="match status" value="1"/>
</dbReference>
<keyword evidence="3 7" id="KW-0645">Protease</keyword>
<feature type="compositionally biased region" description="Low complexity" evidence="8">
    <location>
        <begin position="478"/>
        <end position="492"/>
    </location>
</feature>
<comment type="catalytic activity">
    <reaction evidence="1 7">
        <text>Thiol-dependent hydrolysis of ester, thioester, amide, peptide and isopeptide bonds formed by the C-terminal Gly of ubiquitin (a 76-residue protein attached to proteins as an intracellular targeting signal).</text>
        <dbReference type="EC" id="3.4.19.12"/>
    </reaction>
</comment>
<feature type="region of interest" description="Disordered" evidence="8">
    <location>
        <begin position="67"/>
        <end position="93"/>
    </location>
</feature>
<gene>
    <name evidence="10" type="ORF">PHLGIDRAFT_123836</name>
</gene>
<protein>
    <recommendedName>
        <fullName evidence="7">Ubiquitin carboxyl-terminal hydrolase</fullName>
        <ecNumber evidence="7">3.4.19.12</ecNumber>
    </recommendedName>
</protein>
<dbReference type="InterPro" id="IPR018200">
    <property type="entry name" value="USP_CS"/>
</dbReference>
<dbReference type="GO" id="GO:0006508">
    <property type="term" value="P:proteolysis"/>
    <property type="evidence" value="ECO:0007669"/>
    <property type="project" value="UniProtKB-KW"/>
</dbReference>
<evidence type="ECO:0000313" key="10">
    <source>
        <dbReference type="EMBL" id="KIP12753.1"/>
    </source>
</evidence>
<dbReference type="FunFam" id="3.90.70.10:FF:000119">
    <property type="entry name" value="Ubiquitin specific peptidase 36"/>
    <property type="match status" value="1"/>
</dbReference>
<evidence type="ECO:0000256" key="2">
    <source>
        <dbReference type="ARBA" id="ARBA00009085"/>
    </source>
</evidence>
<dbReference type="Gene3D" id="3.90.70.10">
    <property type="entry name" value="Cysteine proteinases"/>
    <property type="match status" value="1"/>
</dbReference>
<dbReference type="EC" id="3.4.19.12" evidence="7"/>